<evidence type="ECO:0000313" key="7">
    <source>
        <dbReference type="Proteomes" id="UP000275076"/>
    </source>
</evidence>
<organism evidence="6 7">
    <name type="scientific">Salibacterium salarium</name>
    <dbReference type="NCBI Taxonomy" id="284579"/>
    <lineage>
        <taxon>Bacteria</taxon>
        <taxon>Bacillati</taxon>
        <taxon>Bacillota</taxon>
        <taxon>Bacilli</taxon>
        <taxon>Bacillales</taxon>
        <taxon>Bacillaceae</taxon>
    </lineage>
</organism>
<sequence>MSEEKNKPQVQSLLVGFSVVELISKTSQPMKFNDIHHYTQITKSNLYKYLNTLTSLGILYRDPKTTLYSLGSTLIQYGMNALNKEDIINKLTPFLQQINLKTKETTLLSVWTQNGPMIAKMIHSNLGLNLGGQVGTFLPIHSAAGKLFAAFLNDPMSQAWKDTEQVNLTEEEIELLKEECLTITSQNISFAKESLAPSISSAAIPIFNYNDEISGSIIVVGFEKDIPNQVDQEISQYLLAKADEISKALGANNKM</sequence>
<dbReference type="GO" id="GO:0003700">
    <property type="term" value="F:DNA-binding transcription factor activity"/>
    <property type="evidence" value="ECO:0007669"/>
    <property type="project" value="TreeGrafter"/>
</dbReference>
<dbReference type="Gene3D" id="1.10.10.10">
    <property type="entry name" value="Winged helix-like DNA-binding domain superfamily/Winged helix DNA-binding domain"/>
    <property type="match status" value="1"/>
</dbReference>
<evidence type="ECO:0000256" key="2">
    <source>
        <dbReference type="ARBA" id="ARBA00023125"/>
    </source>
</evidence>
<protein>
    <submittedName>
        <fullName evidence="6">IclR family transcriptional regulator</fullName>
    </submittedName>
</protein>
<comment type="caution">
    <text evidence="6">The sequence shown here is derived from an EMBL/GenBank/DDBJ whole genome shotgun (WGS) entry which is preliminary data.</text>
</comment>
<feature type="domain" description="HTH iclR-type" evidence="4">
    <location>
        <begin position="10"/>
        <end position="72"/>
    </location>
</feature>
<dbReference type="InterPro" id="IPR050707">
    <property type="entry name" value="HTH_MetabolicPath_Reg"/>
</dbReference>
<dbReference type="SUPFAM" id="SSF55781">
    <property type="entry name" value="GAF domain-like"/>
    <property type="match status" value="1"/>
</dbReference>
<gene>
    <name evidence="6" type="ORF">D7Z54_15665</name>
</gene>
<accession>A0A428N1M8</accession>
<dbReference type="Pfam" id="PF01614">
    <property type="entry name" value="IclR_C"/>
    <property type="match status" value="1"/>
</dbReference>
<dbReference type="GO" id="GO:0003677">
    <property type="term" value="F:DNA binding"/>
    <property type="evidence" value="ECO:0007669"/>
    <property type="project" value="UniProtKB-KW"/>
</dbReference>
<dbReference type="Pfam" id="PF09339">
    <property type="entry name" value="HTH_IclR"/>
    <property type="match status" value="1"/>
</dbReference>
<dbReference type="InterPro" id="IPR029016">
    <property type="entry name" value="GAF-like_dom_sf"/>
</dbReference>
<dbReference type="SUPFAM" id="SSF46785">
    <property type="entry name" value="Winged helix' DNA-binding domain"/>
    <property type="match status" value="1"/>
</dbReference>
<dbReference type="Proteomes" id="UP000275076">
    <property type="component" value="Unassembled WGS sequence"/>
</dbReference>
<dbReference type="Gene3D" id="3.30.450.40">
    <property type="match status" value="1"/>
</dbReference>
<dbReference type="PROSITE" id="PS51078">
    <property type="entry name" value="ICLR_ED"/>
    <property type="match status" value="1"/>
</dbReference>
<dbReference type="OrthoDB" id="2288166at2"/>
<keyword evidence="7" id="KW-1185">Reference proteome</keyword>
<keyword evidence="3" id="KW-0804">Transcription</keyword>
<dbReference type="PANTHER" id="PTHR30136:SF8">
    <property type="entry name" value="TRANSCRIPTIONAL REGULATORY PROTEIN"/>
    <property type="match status" value="1"/>
</dbReference>
<dbReference type="InterPro" id="IPR036390">
    <property type="entry name" value="WH_DNA-bd_sf"/>
</dbReference>
<dbReference type="PANTHER" id="PTHR30136">
    <property type="entry name" value="HELIX-TURN-HELIX TRANSCRIPTIONAL REGULATOR, ICLR FAMILY"/>
    <property type="match status" value="1"/>
</dbReference>
<proteinExistence type="predicted"/>
<evidence type="ECO:0000259" key="5">
    <source>
        <dbReference type="PROSITE" id="PS51078"/>
    </source>
</evidence>
<dbReference type="EMBL" id="RBVX01000015">
    <property type="protein sequence ID" value="RSL32333.1"/>
    <property type="molecule type" value="Genomic_DNA"/>
</dbReference>
<keyword evidence="1" id="KW-0805">Transcription regulation</keyword>
<dbReference type="InterPro" id="IPR036388">
    <property type="entry name" value="WH-like_DNA-bd_sf"/>
</dbReference>
<dbReference type="GO" id="GO:0045892">
    <property type="term" value="P:negative regulation of DNA-templated transcription"/>
    <property type="evidence" value="ECO:0007669"/>
    <property type="project" value="TreeGrafter"/>
</dbReference>
<evidence type="ECO:0000259" key="4">
    <source>
        <dbReference type="PROSITE" id="PS51077"/>
    </source>
</evidence>
<dbReference type="InterPro" id="IPR005471">
    <property type="entry name" value="Tscrpt_reg_IclR_N"/>
</dbReference>
<feature type="domain" description="IclR-ED" evidence="5">
    <location>
        <begin position="73"/>
        <end position="251"/>
    </location>
</feature>
<dbReference type="SMART" id="SM00346">
    <property type="entry name" value="HTH_ICLR"/>
    <property type="match status" value="1"/>
</dbReference>
<keyword evidence="2" id="KW-0238">DNA-binding</keyword>
<dbReference type="AlphaFoldDB" id="A0A428N1M8"/>
<dbReference type="RefSeq" id="WP_125556803.1">
    <property type="nucleotide sequence ID" value="NZ_RBVX01000015.1"/>
</dbReference>
<dbReference type="PROSITE" id="PS51077">
    <property type="entry name" value="HTH_ICLR"/>
    <property type="match status" value="1"/>
</dbReference>
<evidence type="ECO:0000256" key="1">
    <source>
        <dbReference type="ARBA" id="ARBA00023015"/>
    </source>
</evidence>
<dbReference type="InterPro" id="IPR014757">
    <property type="entry name" value="Tscrpt_reg_IclR_C"/>
</dbReference>
<reference evidence="6 7" key="1">
    <citation type="submission" date="2018-10" db="EMBL/GenBank/DDBJ databases">
        <title>Draft genome sequence of Bacillus salarius IM0101, isolated from a hypersaline soil in Inner Mongolia, China.</title>
        <authorList>
            <person name="Yamprayoonswat W."/>
            <person name="Boonvisut S."/>
            <person name="Jumpathong W."/>
            <person name="Sittihan S."/>
            <person name="Ruangsuj P."/>
            <person name="Wanthongcharoen S."/>
            <person name="Thongpramul N."/>
            <person name="Pimmason S."/>
            <person name="Yu B."/>
            <person name="Yasawong M."/>
        </authorList>
    </citation>
    <scope>NUCLEOTIDE SEQUENCE [LARGE SCALE GENOMIC DNA]</scope>
    <source>
        <strain evidence="6 7">IM0101</strain>
    </source>
</reference>
<evidence type="ECO:0000313" key="6">
    <source>
        <dbReference type="EMBL" id="RSL32333.1"/>
    </source>
</evidence>
<evidence type="ECO:0000256" key="3">
    <source>
        <dbReference type="ARBA" id="ARBA00023163"/>
    </source>
</evidence>
<name>A0A428N1M8_9BACI</name>